<dbReference type="KEGG" id="nta:107816703"/>
<proteinExistence type="predicted"/>
<reference evidence="1" key="1">
    <citation type="submission" date="2025-08" db="UniProtKB">
        <authorList>
            <consortium name="RefSeq"/>
        </authorList>
    </citation>
    <scope>IDENTIFICATION</scope>
</reference>
<dbReference type="PaxDb" id="4097-A0A1S4CAE6"/>
<sequence length="114" mass="11835">MDTPMDPIVESLLSSFRQVPPAAIPGMLDCILASTNAAPSSIFSTLLNEFPTFSKGIVDGSKHLDFEQRNCVVSFVSAICHLLKKSGGGTGAIDGGTEAIGGGAGDVEEHGWEI</sequence>
<name>A0A1S4CAE6_TOBAC</name>
<organism evidence="1">
    <name type="scientific">Nicotiana tabacum</name>
    <name type="common">Common tobacco</name>
    <dbReference type="NCBI Taxonomy" id="4097"/>
    <lineage>
        <taxon>Eukaryota</taxon>
        <taxon>Viridiplantae</taxon>
        <taxon>Streptophyta</taxon>
        <taxon>Embryophyta</taxon>
        <taxon>Tracheophyta</taxon>
        <taxon>Spermatophyta</taxon>
        <taxon>Magnoliopsida</taxon>
        <taxon>eudicotyledons</taxon>
        <taxon>Gunneridae</taxon>
        <taxon>Pentapetalae</taxon>
        <taxon>asterids</taxon>
        <taxon>lamiids</taxon>
        <taxon>Solanales</taxon>
        <taxon>Solanaceae</taxon>
        <taxon>Nicotianoideae</taxon>
        <taxon>Nicotianeae</taxon>
        <taxon>Nicotiana</taxon>
    </lineage>
</organism>
<accession>A0A1S4CAE6</accession>
<dbReference type="STRING" id="4097.A0A1S4CAE6"/>
<feature type="non-terminal residue" evidence="1">
    <location>
        <position position="114"/>
    </location>
</feature>
<evidence type="ECO:0000313" key="1">
    <source>
        <dbReference type="RefSeq" id="XP_016497929.1"/>
    </source>
</evidence>
<protein>
    <submittedName>
        <fullName evidence="1">Uncharacterized protein</fullName>
    </submittedName>
</protein>
<dbReference type="OMA" id="DVEEHGW"/>
<gene>
    <name evidence="1" type="primary">LOC107816703</name>
</gene>
<dbReference type="RefSeq" id="XP_016497929.1">
    <property type="nucleotide sequence ID" value="XM_016642443.1"/>
</dbReference>
<dbReference type="OrthoDB" id="1674766at2759"/>
<dbReference type="AlphaFoldDB" id="A0A1S4CAE6"/>